<reference evidence="5 6" key="1">
    <citation type="submission" date="2018-05" db="EMBL/GenBank/DDBJ databases">
        <title>Kurthia sibirica genome sequence.</title>
        <authorList>
            <person name="Maclea K.S."/>
            <person name="Goen A.E."/>
        </authorList>
    </citation>
    <scope>NUCLEOTIDE SEQUENCE [LARGE SCALE GENOMIC DNA]</scope>
    <source>
        <strain evidence="5 6">ATCC 49154</strain>
    </source>
</reference>
<dbReference type="InterPro" id="IPR042099">
    <property type="entry name" value="ANL_N_sf"/>
</dbReference>
<feature type="domain" description="AMP-binding enzyme C-terminal" evidence="4">
    <location>
        <begin position="417"/>
        <end position="492"/>
    </location>
</feature>
<dbReference type="AlphaFoldDB" id="A0A2U3APS7"/>
<dbReference type="GO" id="GO:0006631">
    <property type="term" value="P:fatty acid metabolic process"/>
    <property type="evidence" value="ECO:0007669"/>
    <property type="project" value="TreeGrafter"/>
</dbReference>
<dbReference type="Gene3D" id="3.40.50.12780">
    <property type="entry name" value="N-terminal domain of ligase-like"/>
    <property type="match status" value="1"/>
</dbReference>
<dbReference type="Pfam" id="PF13193">
    <property type="entry name" value="AMP-binding_C"/>
    <property type="match status" value="1"/>
</dbReference>
<dbReference type="InterPro" id="IPR025110">
    <property type="entry name" value="AMP-bd_C"/>
</dbReference>
<evidence type="ECO:0000313" key="5">
    <source>
        <dbReference type="EMBL" id="PWI26516.1"/>
    </source>
</evidence>
<keyword evidence="2 5" id="KW-0436">Ligase</keyword>
<evidence type="ECO:0000256" key="2">
    <source>
        <dbReference type="ARBA" id="ARBA00022598"/>
    </source>
</evidence>
<dbReference type="InterPro" id="IPR000873">
    <property type="entry name" value="AMP-dep_synth/lig_dom"/>
</dbReference>
<dbReference type="EMBL" id="QFVR01000002">
    <property type="protein sequence ID" value="PWI26516.1"/>
    <property type="molecule type" value="Genomic_DNA"/>
</dbReference>
<sequence>MNLTMPLVVNAETIPEKICIICDERHYSFQEFNEEVNRIAHGLLQHDIKKGQHISVFMKNSDYFAIAAYAIWKIGAVLVPINFRLAPPEVRYIVEQSKSVLLFCDAQLEAIAYEAIKEQQVLKTVIVQPIATQPHFLSWQDIYSHKVNEPSVIITSDDHAEILYTSGTTGQPKGALFDYKRIVAVNDGIKEIFKTTAEDVYIHIAPLFHAAQLNLFFTTAISQGATAIIQRDFEPKKVLQQIAKYKVTIFFAVPAMYNALVHADDGHSNLSSVRACAYGAAPMAPTLVQESMKLFKTDQFYNLCGLTEAGPGGVFLSPEDHQKKLGAGGKAMPNSMVRVVNTAFEDVAPGEIGEFIIQGAAVMKKYYDKPQETAEAFKDGWLVTGDLAMMDEEGFITLVDRKKDMIISGGENVYSVEVEQILNGYPAILEAAIIGLPDEKWGEMVVGILVLKEGTILDEQHLHDYCKQKLARYKMPKKYIYADTLPRNESGKILKYKLRETL</sequence>
<evidence type="ECO:0000259" key="3">
    <source>
        <dbReference type="Pfam" id="PF00501"/>
    </source>
</evidence>
<feature type="domain" description="AMP-dependent synthetase/ligase" evidence="3">
    <location>
        <begin position="10"/>
        <end position="367"/>
    </location>
</feature>
<evidence type="ECO:0000256" key="1">
    <source>
        <dbReference type="ARBA" id="ARBA00006432"/>
    </source>
</evidence>
<dbReference type="GO" id="GO:0031956">
    <property type="term" value="F:medium-chain fatty acid-CoA ligase activity"/>
    <property type="evidence" value="ECO:0007669"/>
    <property type="project" value="TreeGrafter"/>
</dbReference>
<accession>A0A2U3APS7</accession>
<dbReference type="InterPro" id="IPR020845">
    <property type="entry name" value="AMP-binding_CS"/>
</dbReference>
<dbReference type="PANTHER" id="PTHR43201">
    <property type="entry name" value="ACYL-COA SYNTHETASE"/>
    <property type="match status" value="1"/>
</dbReference>
<comment type="caution">
    <text evidence="5">The sequence shown here is derived from an EMBL/GenBank/DDBJ whole genome shotgun (WGS) entry which is preliminary data.</text>
</comment>
<dbReference type="OrthoDB" id="9765680at2"/>
<keyword evidence="6" id="KW-1185">Reference proteome</keyword>
<comment type="similarity">
    <text evidence="1">Belongs to the ATP-dependent AMP-binding enzyme family.</text>
</comment>
<dbReference type="PROSITE" id="PS00455">
    <property type="entry name" value="AMP_BINDING"/>
    <property type="match status" value="1"/>
</dbReference>
<dbReference type="Proteomes" id="UP000245938">
    <property type="component" value="Unassembled WGS sequence"/>
</dbReference>
<dbReference type="PANTHER" id="PTHR43201:SF5">
    <property type="entry name" value="MEDIUM-CHAIN ACYL-COA LIGASE ACSF2, MITOCHONDRIAL"/>
    <property type="match status" value="1"/>
</dbReference>
<dbReference type="Pfam" id="PF00501">
    <property type="entry name" value="AMP-binding"/>
    <property type="match status" value="1"/>
</dbReference>
<dbReference type="Gene3D" id="3.30.300.30">
    <property type="match status" value="1"/>
</dbReference>
<proteinExistence type="inferred from homology"/>
<dbReference type="InterPro" id="IPR045851">
    <property type="entry name" value="AMP-bd_C_sf"/>
</dbReference>
<dbReference type="NCBIfam" id="NF004837">
    <property type="entry name" value="PRK06187.1"/>
    <property type="match status" value="1"/>
</dbReference>
<gene>
    <name evidence="5" type="ORF">DEX24_01760</name>
</gene>
<evidence type="ECO:0000259" key="4">
    <source>
        <dbReference type="Pfam" id="PF13193"/>
    </source>
</evidence>
<dbReference type="FunFam" id="3.30.300.30:FF:000008">
    <property type="entry name" value="2,3-dihydroxybenzoate-AMP ligase"/>
    <property type="match status" value="1"/>
</dbReference>
<dbReference type="RefSeq" id="WP_109304687.1">
    <property type="nucleotide sequence ID" value="NZ_BJUF01000002.1"/>
</dbReference>
<protein>
    <submittedName>
        <fullName evidence="5">Long-chain fatty acid--CoA ligase</fullName>
    </submittedName>
</protein>
<name>A0A2U3APS7_9BACL</name>
<organism evidence="5 6">
    <name type="scientific">Kurthia sibirica</name>
    <dbReference type="NCBI Taxonomy" id="202750"/>
    <lineage>
        <taxon>Bacteria</taxon>
        <taxon>Bacillati</taxon>
        <taxon>Bacillota</taxon>
        <taxon>Bacilli</taxon>
        <taxon>Bacillales</taxon>
        <taxon>Caryophanaceae</taxon>
        <taxon>Kurthia</taxon>
    </lineage>
</organism>
<dbReference type="SUPFAM" id="SSF56801">
    <property type="entry name" value="Acetyl-CoA synthetase-like"/>
    <property type="match status" value="1"/>
</dbReference>
<evidence type="ECO:0000313" key="6">
    <source>
        <dbReference type="Proteomes" id="UP000245938"/>
    </source>
</evidence>